<gene>
    <name evidence="4" type="ORF">KAJ83_16395</name>
</gene>
<dbReference type="InterPro" id="IPR001509">
    <property type="entry name" value="Epimerase_deHydtase"/>
</dbReference>
<dbReference type="Proteomes" id="UP000672602">
    <property type="component" value="Unassembled WGS sequence"/>
</dbReference>
<dbReference type="SUPFAM" id="SSF51735">
    <property type="entry name" value="NAD(P)-binding Rossmann-fold domains"/>
    <property type="match status" value="1"/>
</dbReference>
<dbReference type="RefSeq" id="WP_210683192.1">
    <property type="nucleotide sequence ID" value="NZ_JAGMWN010000009.1"/>
</dbReference>
<organism evidence="4 5">
    <name type="scientific">Marivibrio halodurans</name>
    <dbReference type="NCBI Taxonomy" id="2039722"/>
    <lineage>
        <taxon>Bacteria</taxon>
        <taxon>Pseudomonadati</taxon>
        <taxon>Pseudomonadota</taxon>
        <taxon>Alphaproteobacteria</taxon>
        <taxon>Rhodospirillales</taxon>
        <taxon>Rhodospirillaceae</taxon>
        <taxon>Marivibrio</taxon>
    </lineage>
</organism>
<protein>
    <submittedName>
        <fullName evidence="4">NAD(P)-dependent oxidoreductase</fullName>
    </submittedName>
</protein>
<feature type="domain" description="NAD-dependent epimerase/dehydratase" evidence="3">
    <location>
        <begin position="5"/>
        <end position="234"/>
    </location>
</feature>
<reference evidence="4" key="1">
    <citation type="submission" date="2021-04" db="EMBL/GenBank/DDBJ databases">
        <authorList>
            <person name="Zhang D.-C."/>
        </authorList>
    </citation>
    <scope>NUCLEOTIDE SEQUENCE</scope>
    <source>
        <strain evidence="4">CGMCC 1.15697</strain>
    </source>
</reference>
<dbReference type="PANTHER" id="PTHR43000">
    <property type="entry name" value="DTDP-D-GLUCOSE 4,6-DEHYDRATASE-RELATED"/>
    <property type="match status" value="1"/>
</dbReference>
<dbReference type="AlphaFoldDB" id="A0A8J7S1G4"/>
<comment type="pathway">
    <text evidence="1">Bacterial outer membrane biogenesis; LPS O-antigen biosynthesis.</text>
</comment>
<evidence type="ECO:0000313" key="5">
    <source>
        <dbReference type="Proteomes" id="UP000672602"/>
    </source>
</evidence>
<comment type="caution">
    <text evidence="4">The sequence shown here is derived from an EMBL/GenBank/DDBJ whole genome shotgun (WGS) entry which is preliminary data.</text>
</comment>
<evidence type="ECO:0000256" key="2">
    <source>
        <dbReference type="ARBA" id="ARBA00007637"/>
    </source>
</evidence>
<evidence type="ECO:0000259" key="3">
    <source>
        <dbReference type="Pfam" id="PF01370"/>
    </source>
</evidence>
<keyword evidence="5" id="KW-1185">Reference proteome</keyword>
<name>A0A8J7S1G4_9PROT</name>
<proteinExistence type="inferred from homology"/>
<sequence>MGRLLVTGGMGHVGYETVKQAAAAGIPVLAHYMSTFRADDARAVTGDVVWVRCDLSDPYEVGMLAAAHRIDGCIHTAAVPNDKMCKPQPHRAVQSNVNGTALLLETARRQEWRRFLLVSTGSVFQDLPDATTPVPEDRVPTPRTFYAGTKRSAEILTEIYAETYGLSAASVRVSWIFGPPLVPREFEGPRGPIPEFLRRAMRGEAIVEPSGGDFAASFTFVPDCAAGLLVLYGADRLAHRAYHLGSGRNQSTFDVAEAVRAAVPGAAIDVGGGTEPWTQFIVPRGPLACERMREEFGFVPRHSLQEAVAAFAEWMRANPRSYHANGGS</sequence>
<dbReference type="EMBL" id="JAGMWN010000009">
    <property type="protein sequence ID" value="MBP5858602.1"/>
    <property type="molecule type" value="Genomic_DNA"/>
</dbReference>
<dbReference type="Pfam" id="PF01370">
    <property type="entry name" value="Epimerase"/>
    <property type="match status" value="1"/>
</dbReference>
<evidence type="ECO:0000256" key="1">
    <source>
        <dbReference type="ARBA" id="ARBA00005125"/>
    </source>
</evidence>
<dbReference type="Gene3D" id="3.40.50.720">
    <property type="entry name" value="NAD(P)-binding Rossmann-like Domain"/>
    <property type="match status" value="1"/>
</dbReference>
<comment type="similarity">
    <text evidence="2">Belongs to the NAD(P)-dependent epimerase/dehydratase family.</text>
</comment>
<accession>A0A8J7S1G4</accession>
<dbReference type="InterPro" id="IPR036291">
    <property type="entry name" value="NAD(P)-bd_dom_sf"/>
</dbReference>
<evidence type="ECO:0000313" key="4">
    <source>
        <dbReference type="EMBL" id="MBP5858602.1"/>
    </source>
</evidence>